<accession>A0A2I7N5G1</accession>
<dbReference type="OrthoDB" id="5322702at2"/>
<feature type="domain" description="CAAX prenyl protease 2/Lysostaphin resistance protein A-like" evidence="2">
    <location>
        <begin position="177"/>
        <end position="269"/>
    </location>
</feature>
<gene>
    <name evidence="3" type="ORF">CUN60_05120</name>
</gene>
<dbReference type="RefSeq" id="WP_102950998.1">
    <property type="nucleotide sequence ID" value="NZ_CP024847.1"/>
</dbReference>
<keyword evidence="1" id="KW-1133">Transmembrane helix</keyword>
<reference evidence="4" key="1">
    <citation type="submission" date="2017-11" db="EMBL/GenBank/DDBJ databases">
        <authorList>
            <person name="Chan K.G."/>
            <person name="Lee L.S."/>
        </authorList>
    </citation>
    <scope>NUCLEOTIDE SEQUENCE [LARGE SCALE GENOMIC DNA]</scope>
    <source>
        <strain evidence="4">DSM 100970</strain>
    </source>
</reference>
<dbReference type="Proteomes" id="UP000236655">
    <property type="component" value="Chromosome"/>
</dbReference>
<dbReference type="GO" id="GO:0080120">
    <property type="term" value="P:CAAX-box protein maturation"/>
    <property type="evidence" value="ECO:0007669"/>
    <property type="project" value="UniProtKB-ARBA"/>
</dbReference>
<dbReference type="KEGG" id="nba:CUN60_05120"/>
<feature type="transmembrane region" description="Helical" evidence="1">
    <location>
        <begin position="111"/>
        <end position="131"/>
    </location>
</feature>
<keyword evidence="1" id="KW-0472">Membrane</keyword>
<feature type="transmembrane region" description="Helical" evidence="1">
    <location>
        <begin position="33"/>
        <end position="60"/>
    </location>
</feature>
<keyword evidence="1" id="KW-0812">Transmembrane</keyword>
<dbReference type="Pfam" id="PF02517">
    <property type="entry name" value="Rce1-like"/>
    <property type="match status" value="1"/>
</dbReference>
<proteinExistence type="predicted"/>
<evidence type="ECO:0000256" key="1">
    <source>
        <dbReference type="SAM" id="Phobius"/>
    </source>
</evidence>
<evidence type="ECO:0000259" key="2">
    <source>
        <dbReference type="Pfam" id="PF02517"/>
    </source>
</evidence>
<feature type="transmembrane region" description="Helical" evidence="1">
    <location>
        <begin position="236"/>
        <end position="254"/>
    </location>
</feature>
<feature type="transmembrane region" description="Helical" evidence="1">
    <location>
        <begin position="147"/>
        <end position="166"/>
    </location>
</feature>
<dbReference type="InterPro" id="IPR003675">
    <property type="entry name" value="Rce1/LyrA-like_dom"/>
</dbReference>
<feature type="transmembrane region" description="Helical" evidence="1">
    <location>
        <begin position="178"/>
        <end position="200"/>
    </location>
</feature>
<protein>
    <recommendedName>
        <fullName evidence="2">CAAX prenyl protease 2/Lysostaphin resistance protein A-like domain-containing protein</fullName>
    </recommendedName>
</protein>
<evidence type="ECO:0000313" key="3">
    <source>
        <dbReference type="EMBL" id="AUR51699.1"/>
    </source>
</evidence>
<feature type="transmembrane region" description="Helical" evidence="1">
    <location>
        <begin position="72"/>
        <end position="91"/>
    </location>
</feature>
<sequence>MLNYLPFILLLLTILSLWLPTKSSVQPWKPLFLITIISGIYTGAANIIAVTSIVILYGLINIYGKVSPRLKPLFWLLVFALAFTLELHLIPGFHNLLILDKVKITADAMPYTLYLNFDKTIAGLLIIGLTLQRVKSLANFKLMLKHVFVRLPLVLLIILILSYAFGYVRFEPKLAPQLWLWMISNLFFTCIAEEGLFRGFFQEYLSSFKYKYAEYVAIVIPALFFGAIHFPGGIKYVILATVAGSLYGWIYKVTRRIEASMLAHFMLNLTHILFFTYPALMQH</sequence>
<feature type="transmembrane region" description="Helical" evidence="1">
    <location>
        <begin position="212"/>
        <end position="230"/>
    </location>
</feature>
<name>A0A2I7N5G1_9NEIS</name>
<organism evidence="3 4">
    <name type="scientific">Aquella oligotrophica</name>
    <dbReference type="NCBI Taxonomy" id="2067065"/>
    <lineage>
        <taxon>Bacteria</taxon>
        <taxon>Pseudomonadati</taxon>
        <taxon>Pseudomonadota</taxon>
        <taxon>Betaproteobacteria</taxon>
        <taxon>Neisseriales</taxon>
        <taxon>Neisseriaceae</taxon>
        <taxon>Aquella</taxon>
    </lineage>
</organism>
<evidence type="ECO:0000313" key="4">
    <source>
        <dbReference type="Proteomes" id="UP000236655"/>
    </source>
</evidence>
<feature type="transmembrane region" description="Helical" evidence="1">
    <location>
        <begin position="261"/>
        <end position="280"/>
    </location>
</feature>
<dbReference type="GO" id="GO:0004175">
    <property type="term" value="F:endopeptidase activity"/>
    <property type="evidence" value="ECO:0007669"/>
    <property type="project" value="UniProtKB-ARBA"/>
</dbReference>
<dbReference type="EMBL" id="CP024847">
    <property type="protein sequence ID" value="AUR51699.1"/>
    <property type="molecule type" value="Genomic_DNA"/>
</dbReference>
<dbReference type="AlphaFoldDB" id="A0A2I7N5G1"/>
<keyword evidence="4" id="KW-1185">Reference proteome</keyword>